<reference evidence="3" key="1">
    <citation type="submission" date="2021-01" db="EMBL/GenBank/DDBJ databases">
        <authorList>
            <person name="Corre E."/>
            <person name="Pelletier E."/>
            <person name="Niang G."/>
            <person name="Scheremetjew M."/>
            <person name="Finn R."/>
            <person name="Kale V."/>
            <person name="Holt S."/>
            <person name="Cochrane G."/>
            <person name="Meng A."/>
            <person name="Brown T."/>
            <person name="Cohen L."/>
        </authorList>
    </citation>
    <scope>NUCLEOTIDE SEQUENCE</scope>
    <source>
        <strain evidence="3">CCMP1320</strain>
    </source>
</reference>
<dbReference type="CDD" id="cd00170">
    <property type="entry name" value="SEC14"/>
    <property type="match status" value="1"/>
</dbReference>
<dbReference type="Gene3D" id="3.40.525.10">
    <property type="entry name" value="CRAL-TRIO lipid binding domain"/>
    <property type="match status" value="1"/>
</dbReference>
<organism evidence="3">
    <name type="scientific">Dunaliella tertiolecta</name>
    <name type="common">Green alga</name>
    <dbReference type="NCBI Taxonomy" id="3047"/>
    <lineage>
        <taxon>Eukaryota</taxon>
        <taxon>Viridiplantae</taxon>
        <taxon>Chlorophyta</taxon>
        <taxon>core chlorophytes</taxon>
        <taxon>Chlorophyceae</taxon>
        <taxon>CS clade</taxon>
        <taxon>Chlamydomonadales</taxon>
        <taxon>Dunaliellaceae</taxon>
        <taxon>Dunaliella</taxon>
    </lineage>
</organism>
<keyword evidence="1" id="KW-0812">Transmembrane</keyword>
<dbReference type="EMBL" id="HBIP01004464">
    <property type="protein sequence ID" value="CAE0487099.1"/>
    <property type="molecule type" value="Transcribed_RNA"/>
</dbReference>
<dbReference type="PANTHER" id="PTHR45824:SF29">
    <property type="entry name" value="GH16843P"/>
    <property type="match status" value="1"/>
</dbReference>
<name>A0A7S3QM48_DUNTE</name>
<keyword evidence="1" id="KW-1133">Transmembrane helix</keyword>
<dbReference type="InterPro" id="IPR052578">
    <property type="entry name" value="PI_Transfer_CRAL-TRIO"/>
</dbReference>
<dbReference type="PROSITE" id="PS50191">
    <property type="entry name" value="CRAL_TRIO"/>
    <property type="match status" value="1"/>
</dbReference>
<dbReference type="PROSITE" id="PS51257">
    <property type="entry name" value="PROKAR_LIPOPROTEIN"/>
    <property type="match status" value="1"/>
</dbReference>
<dbReference type="PANTHER" id="PTHR45824">
    <property type="entry name" value="GH16843P"/>
    <property type="match status" value="1"/>
</dbReference>
<feature type="domain" description="CRAL-TRIO" evidence="2">
    <location>
        <begin position="1"/>
        <end position="127"/>
    </location>
</feature>
<dbReference type="SUPFAM" id="SSF52087">
    <property type="entry name" value="CRAL/TRIO domain"/>
    <property type="match status" value="1"/>
</dbReference>
<feature type="transmembrane region" description="Helical" evidence="1">
    <location>
        <begin position="66"/>
        <end position="86"/>
    </location>
</feature>
<proteinExistence type="predicted"/>
<protein>
    <recommendedName>
        <fullName evidence="2">CRAL-TRIO domain-containing protein</fullName>
    </recommendedName>
</protein>
<dbReference type="InterPro" id="IPR001251">
    <property type="entry name" value="CRAL-TRIO_dom"/>
</dbReference>
<evidence type="ECO:0000256" key="1">
    <source>
        <dbReference type="SAM" id="Phobius"/>
    </source>
</evidence>
<dbReference type="InterPro" id="IPR036865">
    <property type="entry name" value="CRAL-TRIO_dom_sf"/>
</dbReference>
<evidence type="ECO:0000313" key="3">
    <source>
        <dbReference type="EMBL" id="CAE0487099.1"/>
    </source>
</evidence>
<feature type="transmembrane region" description="Helical" evidence="1">
    <location>
        <begin position="20"/>
        <end position="38"/>
    </location>
</feature>
<evidence type="ECO:0000259" key="2">
    <source>
        <dbReference type="PROSITE" id="PS50191"/>
    </source>
</evidence>
<dbReference type="AlphaFoldDB" id="A0A7S3QM48"/>
<gene>
    <name evidence="3" type="ORF">DTER00134_LOCUS2144</name>
</gene>
<dbReference type="Pfam" id="PF00650">
    <property type="entry name" value="CRAL_TRIO"/>
    <property type="match status" value="1"/>
</dbReference>
<keyword evidence="1" id="KW-0472">Membrane</keyword>
<accession>A0A7S3QM48</accession>
<dbReference type="GO" id="GO:0008526">
    <property type="term" value="F:phosphatidylinositol transfer activity"/>
    <property type="evidence" value="ECO:0007669"/>
    <property type="project" value="TreeGrafter"/>
</dbReference>
<sequence length="146" mass="16784">MLARVPRGDERLAEPKLLGWANLILCFYITMACGFVCWNPEPGPPSPLICAFTHLQNHYVERLYRLYLYCAPMLFYGLWKVIAPLIDPKSKEKVQFVDKSNVVKLMTSHFSPESLPQNFGGLFQPVPIQEIWQMIEEQKPELKASA</sequence>